<dbReference type="Gene3D" id="1.20.1420.60">
    <property type="match status" value="1"/>
</dbReference>
<dbReference type="EMBL" id="NFLJ01000008">
    <property type="protein sequence ID" value="OUQ35404.1"/>
    <property type="molecule type" value="Genomic_DNA"/>
</dbReference>
<sequence length="228" mass="26787">MANYIIWGLFIAALIFLGYFFMKRINEGKAQRQKALLEYEEKKEKYSYLRPGVLDVCPREDVTAAALFHCMRKENDDFEHYFEQMNESEKTVYGIYMITTSLEGRNASLHSFFLSPASQPFVPMIVDIFEKIGAHELADLMKAARRFAEIIENDEDDDEDDPEMGDYSRYNFTDFTNEFITLVSTTNVNEKLTQYVLDHKEDFYDYEIPEEDLKEGVENNEERISDEI</sequence>
<proteinExistence type="predicted"/>
<keyword evidence="1" id="KW-0472">Membrane</keyword>
<comment type="caution">
    <text evidence="3">The sequence shown here is derived from an EMBL/GenBank/DDBJ whole genome shotgun (WGS) entry which is preliminary data.</text>
</comment>
<gene>
    <name evidence="3" type="ORF">B5E75_03890</name>
</gene>
<keyword evidence="4" id="KW-1185">Reference proteome</keyword>
<protein>
    <submittedName>
        <fullName evidence="3">DUF4375 domain-containing protein</fullName>
    </submittedName>
</protein>
<evidence type="ECO:0000259" key="2">
    <source>
        <dbReference type="Pfam" id="PF14300"/>
    </source>
</evidence>
<name>A0A1Y4SZV2_9FIRM</name>
<feature type="transmembrane region" description="Helical" evidence="1">
    <location>
        <begin position="6"/>
        <end position="22"/>
    </location>
</feature>
<keyword evidence="1" id="KW-1133">Transmembrane helix</keyword>
<accession>A0A1Y4SZV2</accession>
<evidence type="ECO:0000313" key="4">
    <source>
        <dbReference type="Proteomes" id="UP000195305"/>
    </source>
</evidence>
<reference evidence="3 4" key="1">
    <citation type="journal article" date="2018" name="BMC Genomics">
        <title>Whole genome sequencing and function prediction of 133 gut anaerobes isolated from chicken caecum in pure cultures.</title>
        <authorList>
            <person name="Medvecky M."/>
            <person name="Cejkova D."/>
            <person name="Polansky O."/>
            <person name="Karasova D."/>
            <person name="Kubasova T."/>
            <person name="Cizek A."/>
            <person name="Rychlik I."/>
        </authorList>
    </citation>
    <scope>NUCLEOTIDE SEQUENCE [LARGE SCALE GENOMIC DNA]</scope>
    <source>
        <strain evidence="3 4">An13</strain>
    </source>
</reference>
<evidence type="ECO:0000256" key="1">
    <source>
        <dbReference type="SAM" id="Phobius"/>
    </source>
</evidence>
<dbReference type="AlphaFoldDB" id="A0A1Y4SZV2"/>
<organism evidence="3 4">
    <name type="scientific">Massilimicrobiota timonensis</name>
    <dbReference type="NCBI Taxonomy" id="1776392"/>
    <lineage>
        <taxon>Bacteria</taxon>
        <taxon>Bacillati</taxon>
        <taxon>Bacillota</taxon>
        <taxon>Erysipelotrichia</taxon>
        <taxon>Erysipelotrichales</taxon>
        <taxon>Erysipelotrichaceae</taxon>
        <taxon>Massilimicrobiota</taxon>
    </lineage>
</organism>
<dbReference type="Proteomes" id="UP000195305">
    <property type="component" value="Unassembled WGS sequence"/>
</dbReference>
<dbReference type="OrthoDB" id="1642637at2"/>
<dbReference type="InterPro" id="IPR025402">
    <property type="entry name" value="DMP19_C"/>
</dbReference>
<evidence type="ECO:0000313" key="3">
    <source>
        <dbReference type="EMBL" id="OUQ35404.1"/>
    </source>
</evidence>
<dbReference type="RefSeq" id="WP_087357480.1">
    <property type="nucleotide sequence ID" value="NZ_AP031415.1"/>
</dbReference>
<dbReference type="Pfam" id="PF14300">
    <property type="entry name" value="DMP19"/>
    <property type="match status" value="1"/>
</dbReference>
<keyword evidence="1" id="KW-0812">Transmembrane</keyword>
<feature type="domain" description="DNA mimic protein DMP19 C-terminal" evidence="2">
    <location>
        <begin position="83"/>
        <end position="199"/>
    </location>
</feature>